<evidence type="ECO:0000313" key="2">
    <source>
        <dbReference type="Proteomes" id="UP000277204"/>
    </source>
</evidence>
<dbReference type="Gene3D" id="3.40.50.300">
    <property type="entry name" value="P-loop containing nucleotide triphosphate hydrolases"/>
    <property type="match status" value="1"/>
</dbReference>
<protein>
    <submittedName>
        <fullName evidence="1">Uncharacterized protein</fullName>
    </submittedName>
</protein>
<accession>A0A183N9W7</accession>
<dbReference type="InterPro" id="IPR027417">
    <property type="entry name" value="P-loop_NTPase"/>
</dbReference>
<proteinExistence type="predicted"/>
<dbReference type="EMBL" id="UZAI01020943">
    <property type="protein sequence ID" value="VDP53877.1"/>
    <property type="molecule type" value="Genomic_DNA"/>
</dbReference>
<name>A0A183N9W7_9TREM</name>
<dbReference type="AlphaFoldDB" id="A0A183N9W7"/>
<evidence type="ECO:0000313" key="1">
    <source>
        <dbReference type="EMBL" id="VDP53877.1"/>
    </source>
</evidence>
<dbReference type="Proteomes" id="UP000277204">
    <property type="component" value="Unassembled WGS sequence"/>
</dbReference>
<sequence>MKSRGRNGGSTRSQPYCSKLVKLVMDQNLEPLIVFSFSKMDCEFYAMQLNKMDFSTRKCHILLLHRF</sequence>
<keyword evidence="2" id="KW-1185">Reference proteome</keyword>
<gene>
    <name evidence="1" type="ORF">SMRZ_LOCUS25092</name>
</gene>
<reference evidence="1 2" key="1">
    <citation type="submission" date="2018-11" db="EMBL/GenBank/DDBJ databases">
        <authorList>
            <consortium name="Pathogen Informatics"/>
        </authorList>
    </citation>
    <scope>NUCLEOTIDE SEQUENCE [LARGE SCALE GENOMIC DNA]</scope>
    <source>
        <strain evidence="1 2">Zambia</strain>
    </source>
</reference>
<organism evidence="1 2">
    <name type="scientific">Schistosoma margrebowiei</name>
    <dbReference type="NCBI Taxonomy" id="48269"/>
    <lineage>
        <taxon>Eukaryota</taxon>
        <taxon>Metazoa</taxon>
        <taxon>Spiralia</taxon>
        <taxon>Lophotrochozoa</taxon>
        <taxon>Platyhelminthes</taxon>
        <taxon>Trematoda</taxon>
        <taxon>Digenea</taxon>
        <taxon>Strigeidida</taxon>
        <taxon>Schistosomatoidea</taxon>
        <taxon>Schistosomatidae</taxon>
        <taxon>Schistosoma</taxon>
    </lineage>
</organism>
<dbReference type="STRING" id="48269.A0A183N9W7"/>